<evidence type="ECO:0000313" key="11">
    <source>
        <dbReference type="Proteomes" id="UP000185612"/>
    </source>
</evidence>
<dbReference type="Pfam" id="PF08478">
    <property type="entry name" value="POTRA_1"/>
    <property type="match status" value="1"/>
</dbReference>
<dbReference type="GO" id="GO:0005886">
    <property type="term" value="C:plasma membrane"/>
    <property type="evidence" value="ECO:0007669"/>
    <property type="project" value="TreeGrafter"/>
</dbReference>
<evidence type="ECO:0000259" key="8">
    <source>
        <dbReference type="Pfam" id="PF03799"/>
    </source>
</evidence>
<accession>A0A1Q5PVD0</accession>
<feature type="region of interest" description="Disordered" evidence="6">
    <location>
        <begin position="1"/>
        <end position="26"/>
    </location>
</feature>
<dbReference type="Gene3D" id="3.10.20.310">
    <property type="entry name" value="membrane protein fhac"/>
    <property type="match status" value="1"/>
</dbReference>
<dbReference type="GO" id="GO:0051301">
    <property type="term" value="P:cell division"/>
    <property type="evidence" value="ECO:0007669"/>
    <property type="project" value="UniProtKB-KW"/>
</dbReference>
<dbReference type="AlphaFoldDB" id="A0A1Q5PVD0"/>
<evidence type="ECO:0000256" key="1">
    <source>
        <dbReference type="ARBA" id="ARBA00022475"/>
    </source>
</evidence>
<evidence type="ECO:0000256" key="2">
    <source>
        <dbReference type="ARBA" id="ARBA00022618"/>
    </source>
</evidence>
<organism evidence="10 11">
    <name type="scientific">Buchananella hordeovulneris</name>
    <dbReference type="NCBI Taxonomy" id="52770"/>
    <lineage>
        <taxon>Bacteria</taxon>
        <taxon>Bacillati</taxon>
        <taxon>Actinomycetota</taxon>
        <taxon>Actinomycetes</taxon>
        <taxon>Actinomycetales</taxon>
        <taxon>Actinomycetaceae</taxon>
        <taxon>Buchananella</taxon>
    </lineage>
</organism>
<dbReference type="EMBL" id="MQVS01000006">
    <property type="protein sequence ID" value="OKL51528.1"/>
    <property type="molecule type" value="Genomic_DNA"/>
</dbReference>
<gene>
    <name evidence="10" type="ORF">BSZ40_06685</name>
</gene>
<dbReference type="InterPro" id="IPR050487">
    <property type="entry name" value="FtsQ_DivIB"/>
</dbReference>
<keyword evidence="7" id="KW-0472">Membrane</keyword>
<dbReference type="Pfam" id="PF03799">
    <property type="entry name" value="FtsQ_DivIB_C"/>
    <property type="match status" value="1"/>
</dbReference>
<keyword evidence="11" id="KW-1185">Reference proteome</keyword>
<sequence>MPGRRPADRGPVSGEQESLPPPPVEVGLEHETEALFTPAYGHRLAPSGQWEDIMSSPEDLTARIAEREEARVRRRRSVVITCSLVAALAVAIPTLLLTLPLFKVQISSFEFAVEPAGEELPPLGPVLHQFVGRPLLTLDKEEVKGAIEQVTLVRQAEVSTSWPNSVQVQVVMRTPVAIAQTEQGPQLVDSEGVVLGPSQGEMTGLPLVEIPVSDVRTRPALQAALKSLASLDKSLREQVVRVQAQSADTVVFLLPEDRVVVWGDASELELKSKVLATLLTIPAKRYDVSSPHRPATSEK</sequence>
<evidence type="ECO:0000256" key="6">
    <source>
        <dbReference type="SAM" id="MobiDB-lite"/>
    </source>
</evidence>
<evidence type="ECO:0000256" key="7">
    <source>
        <dbReference type="SAM" id="Phobius"/>
    </source>
</evidence>
<keyword evidence="5" id="KW-0131">Cell cycle</keyword>
<dbReference type="STRING" id="52770.BSZ40_06685"/>
<reference evidence="11" key="1">
    <citation type="submission" date="2016-12" db="EMBL/GenBank/DDBJ databases">
        <authorList>
            <person name="Meng X."/>
        </authorList>
    </citation>
    <scope>NUCLEOTIDE SEQUENCE [LARGE SCALE GENOMIC DNA]</scope>
    <source>
        <strain evidence="11">DSM 20732</strain>
    </source>
</reference>
<dbReference type="InParanoid" id="A0A1Q5PVD0"/>
<dbReference type="PANTHER" id="PTHR37820:SF1">
    <property type="entry name" value="CELL DIVISION PROTEIN FTSQ"/>
    <property type="match status" value="1"/>
</dbReference>
<dbReference type="InterPro" id="IPR013685">
    <property type="entry name" value="POTRA_FtsQ_type"/>
</dbReference>
<evidence type="ECO:0000256" key="4">
    <source>
        <dbReference type="ARBA" id="ARBA00022989"/>
    </source>
</evidence>
<evidence type="ECO:0000256" key="3">
    <source>
        <dbReference type="ARBA" id="ARBA00022692"/>
    </source>
</evidence>
<evidence type="ECO:0000256" key="5">
    <source>
        <dbReference type="ARBA" id="ARBA00023306"/>
    </source>
</evidence>
<dbReference type="InterPro" id="IPR005548">
    <property type="entry name" value="Cell_div_FtsQ/DivIB_C"/>
</dbReference>
<proteinExistence type="predicted"/>
<protein>
    <submittedName>
        <fullName evidence="10">Uncharacterized protein</fullName>
    </submittedName>
</protein>
<feature type="domain" description="Cell division protein FtsQ/DivIB C-terminal" evidence="8">
    <location>
        <begin position="177"/>
        <end position="279"/>
    </location>
</feature>
<feature type="domain" description="POTRA" evidence="9">
    <location>
        <begin position="132"/>
        <end position="171"/>
    </location>
</feature>
<feature type="transmembrane region" description="Helical" evidence="7">
    <location>
        <begin position="77"/>
        <end position="102"/>
    </location>
</feature>
<comment type="caution">
    <text evidence="10">The sequence shown here is derived from an EMBL/GenBank/DDBJ whole genome shotgun (WGS) entry which is preliminary data.</text>
</comment>
<keyword evidence="4 7" id="KW-1133">Transmembrane helix</keyword>
<keyword evidence="2" id="KW-0132">Cell division</keyword>
<name>A0A1Q5PVD0_9ACTO</name>
<evidence type="ECO:0000259" key="9">
    <source>
        <dbReference type="Pfam" id="PF08478"/>
    </source>
</evidence>
<keyword evidence="1" id="KW-1003">Cell membrane</keyword>
<keyword evidence="3 7" id="KW-0812">Transmembrane</keyword>
<dbReference type="Proteomes" id="UP000185612">
    <property type="component" value="Unassembled WGS sequence"/>
</dbReference>
<dbReference type="PANTHER" id="PTHR37820">
    <property type="entry name" value="CELL DIVISION PROTEIN DIVIB"/>
    <property type="match status" value="1"/>
</dbReference>
<evidence type="ECO:0000313" key="10">
    <source>
        <dbReference type="EMBL" id="OKL51528.1"/>
    </source>
</evidence>